<dbReference type="SUPFAM" id="SSF52402">
    <property type="entry name" value="Adenine nucleotide alpha hydrolases-like"/>
    <property type="match status" value="2"/>
</dbReference>
<dbReference type="AlphaFoldDB" id="A0A564FX51"/>
<evidence type="ECO:0000313" key="3">
    <source>
        <dbReference type="EMBL" id="GJD54455.1"/>
    </source>
</evidence>
<gene>
    <name evidence="3" type="ORF">IFDJLNFL_0327</name>
    <name evidence="4" type="ORF">MTDSW087_02438</name>
</gene>
<dbReference type="OrthoDB" id="9804721at2"/>
<dbReference type="EMBL" id="CABFVH010000013">
    <property type="protein sequence ID" value="VUF12745.1"/>
    <property type="molecule type" value="Genomic_DNA"/>
</dbReference>
<reference evidence="3" key="3">
    <citation type="submission" date="2021-08" db="EMBL/GenBank/DDBJ databases">
        <authorList>
            <person name="Tani A."/>
            <person name="Ola A."/>
            <person name="Ogura Y."/>
            <person name="Katsura K."/>
            <person name="Hayashi T."/>
        </authorList>
    </citation>
    <scope>NUCLEOTIDE SEQUENCE</scope>
    <source>
        <strain evidence="3">DSM 22415</strain>
    </source>
</reference>
<evidence type="ECO:0000313" key="6">
    <source>
        <dbReference type="Proteomes" id="UP001055303"/>
    </source>
</evidence>
<evidence type="ECO:0000256" key="1">
    <source>
        <dbReference type="ARBA" id="ARBA00008791"/>
    </source>
</evidence>
<dbReference type="Proteomes" id="UP000401717">
    <property type="component" value="Unassembled WGS sequence"/>
</dbReference>
<evidence type="ECO:0000259" key="2">
    <source>
        <dbReference type="Pfam" id="PF00582"/>
    </source>
</evidence>
<dbReference type="CDD" id="cd00293">
    <property type="entry name" value="USP-like"/>
    <property type="match status" value="1"/>
</dbReference>
<dbReference type="Proteomes" id="UP001055303">
    <property type="component" value="Unassembled WGS sequence"/>
</dbReference>
<comment type="similarity">
    <text evidence="1">Belongs to the universal stress protein A family.</text>
</comment>
<organism evidence="4 5">
    <name type="scientific">Methylobacterium dankookense</name>
    <dbReference type="NCBI Taxonomy" id="560405"/>
    <lineage>
        <taxon>Bacteria</taxon>
        <taxon>Pseudomonadati</taxon>
        <taxon>Pseudomonadota</taxon>
        <taxon>Alphaproteobacteria</taxon>
        <taxon>Hyphomicrobiales</taxon>
        <taxon>Methylobacteriaceae</taxon>
        <taxon>Methylobacterium</taxon>
    </lineage>
</organism>
<keyword evidence="6" id="KW-1185">Reference proteome</keyword>
<feature type="domain" description="UspA" evidence="2">
    <location>
        <begin position="188"/>
        <end position="264"/>
    </location>
</feature>
<reference evidence="3" key="2">
    <citation type="journal article" date="2021" name="Front. Microbiol.">
        <title>Comprehensive Comparative Genomics and Phenotyping of Methylobacterium Species.</title>
        <authorList>
            <person name="Alessa O."/>
            <person name="Ogura Y."/>
            <person name="Fujitani Y."/>
            <person name="Takami H."/>
            <person name="Hayashi T."/>
            <person name="Sahin N."/>
            <person name="Tani A."/>
        </authorList>
    </citation>
    <scope>NUCLEOTIDE SEQUENCE</scope>
    <source>
        <strain evidence="3">DSM 22415</strain>
    </source>
</reference>
<dbReference type="InterPro" id="IPR006016">
    <property type="entry name" value="UspA"/>
</dbReference>
<proteinExistence type="inferred from homology"/>
<evidence type="ECO:0000313" key="5">
    <source>
        <dbReference type="Proteomes" id="UP000401717"/>
    </source>
</evidence>
<dbReference type="PANTHER" id="PTHR46268">
    <property type="entry name" value="STRESS RESPONSE PROTEIN NHAX"/>
    <property type="match status" value="1"/>
</dbReference>
<dbReference type="Gene3D" id="3.40.50.12370">
    <property type="match status" value="1"/>
</dbReference>
<dbReference type="PANTHER" id="PTHR46268:SF15">
    <property type="entry name" value="UNIVERSAL STRESS PROTEIN HP_0031"/>
    <property type="match status" value="1"/>
</dbReference>
<reference evidence="4 5" key="1">
    <citation type="submission" date="2019-06" db="EMBL/GenBank/DDBJ databases">
        <authorList>
            <person name="Rodrigo-Torres L."/>
            <person name="Arahal R. D."/>
            <person name="Lucena T."/>
        </authorList>
    </citation>
    <scope>NUCLEOTIDE SEQUENCE [LARGE SCALE GENOMIC DNA]</scope>
    <source>
        <strain evidence="4 5">SW08-7</strain>
    </source>
</reference>
<dbReference type="RefSeq" id="WP_144764162.1">
    <property type="nucleotide sequence ID" value="NZ_BPQI01000006.1"/>
</dbReference>
<protein>
    <recommendedName>
        <fullName evidence="2">UspA domain-containing protein</fullName>
    </recommendedName>
</protein>
<feature type="domain" description="UspA" evidence="2">
    <location>
        <begin position="6"/>
        <end position="141"/>
    </location>
</feature>
<name>A0A564FX51_9HYPH</name>
<sequence length="270" mass="28421">MSIASIMVSVDLGQSAASRVRLAADLADRFGATLTGIAARRLADLGPVADIEAAQVAYDSDKAKLAAELGRAKDLFLGNAGKATRTVWREAEAGPETVLIRQARGADLVVVGRDPRGDGAGTFSCTPGPVLMEAGRPILVVPPGLDRLKADRIVIAWKDAPEARRAVSAALPFIAHADQVFVVSAGGEARLEGAEDVSELLARHGAHVTTHLLHAPAGTVADEILRFAGRQDADLIVMGGYGHSRLREWLFGGVTRDILQISPLCCLMSH</sequence>
<dbReference type="Pfam" id="PF00582">
    <property type="entry name" value="Usp"/>
    <property type="match status" value="2"/>
</dbReference>
<evidence type="ECO:0000313" key="4">
    <source>
        <dbReference type="EMBL" id="VUF12745.1"/>
    </source>
</evidence>
<dbReference type="EMBL" id="BPQI01000006">
    <property type="protein sequence ID" value="GJD54455.1"/>
    <property type="molecule type" value="Genomic_DNA"/>
</dbReference>
<accession>A0A564FX51</accession>